<evidence type="ECO:0000256" key="2">
    <source>
        <dbReference type="SAM" id="SignalP"/>
    </source>
</evidence>
<dbReference type="AlphaFoldDB" id="A0A4R1YPJ2"/>
<keyword evidence="2" id="KW-0732">Signal</keyword>
<comment type="similarity">
    <text evidence="1">Belongs to the virb1 family.</text>
</comment>
<evidence type="ECO:0000256" key="1">
    <source>
        <dbReference type="ARBA" id="ARBA00009387"/>
    </source>
</evidence>
<evidence type="ECO:0000313" key="4">
    <source>
        <dbReference type="EMBL" id="TCM80507.1"/>
    </source>
</evidence>
<evidence type="ECO:0000259" key="3">
    <source>
        <dbReference type="Pfam" id="PF01464"/>
    </source>
</evidence>
<dbReference type="OrthoDB" id="5763339at2"/>
<dbReference type="Pfam" id="PF01464">
    <property type="entry name" value="SLT"/>
    <property type="match status" value="1"/>
</dbReference>
<dbReference type="Proteomes" id="UP000295277">
    <property type="component" value="Unassembled WGS sequence"/>
</dbReference>
<feature type="signal peptide" evidence="2">
    <location>
        <begin position="1"/>
        <end position="20"/>
    </location>
</feature>
<dbReference type="RefSeq" id="WP_132695975.1">
    <property type="nucleotide sequence ID" value="NZ_SLVM01000020.1"/>
</dbReference>
<dbReference type="CDD" id="cd00442">
    <property type="entry name" value="Lyz-like"/>
    <property type="match status" value="1"/>
</dbReference>
<dbReference type="SUPFAM" id="SSF53955">
    <property type="entry name" value="Lysozyme-like"/>
    <property type="match status" value="1"/>
</dbReference>
<dbReference type="Gene3D" id="1.10.530.10">
    <property type="match status" value="1"/>
</dbReference>
<comment type="caution">
    <text evidence="4">The sequence shown here is derived from an EMBL/GenBank/DDBJ whole genome shotgun (WGS) entry which is preliminary data.</text>
</comment>
<keyword evidence="5" id="KW-1185">Reference proteome</keyword>
<protein>
    <submittedName>
        <fullName evidence="4">Transglycosylase-like protein with SLT domain</fullName>
    </submittedName>
</protein>
<accession>A0A4R1YPJ2</accession>
<proteinExistence type="inferred from homology"/>
<dbReference type="PROSITE" id="PS51257">
    <property type="entry name" value="PROKAR_LIPOPROTEIN"/>
    <property type="match status" value="1"/>
</dbReference>
<evidence type="ECO:0000313" key="5">
    <source>
        <dbReference type="Proteomes" id="UP000295277"/>
    </source>
</evidence>
<dbReference type="InterPro" id="IPR008258">
    <property type="entry name" value="Transglycosylase_SLT_dom_1"/>
</dbReference>
<dbReference type="InterPro" id="IPR023346">
    <property type="entry name" value="Lysozyme-like_dom_sf"/>
</dbReference>
<reference evidence="4 5" key="1">
    <citation type="submission" date="2019-03" db="EMBL/GenBank/DDBJ databases">
        <title>Genomic Encyclopedia of Type Strains, Phase IV (KMG-IV): sequencing the most valuable type-strain genomes for metagenomic binning, comparative biology and taxonomic classification.</title>
        <authorList>
            <person name="Goeker M."/>
        </authorList>
    </citation>
    <scope>NUCLEOTIDE SEQUENCE [LARGE SCALE GENOMIC DNA]</scope>
    <source>
        <strain evidence="4 5">DSM 21153</strain>
    </source>
</reference>
<organism evidence="4 5">
    <name type="scientific">Rhodovulum steppense</name>
    <dbReference type="NCBI Taxonomy" id="540251"/>
    <lineage>
        <taxon>Bacteria</taxon>
        <taxon>Pseudomonadati</taxon>
        <taxon>Pseudomonadota</taxon>
        <taxon>Alphaproteobacteria</taxon>
        <taxon>Rhodobacterales</taxon>
        <taxon>Paracoccaceae</taxon>
        <taxon>Rhodovulum</taxon>
    </lineage>
</organism>
<gene>
    <name evidence="4" type="ORF">EV216_12019</name>
</gene>
<feature type="chain" id="PRO_5020731146" evidence="2">
    <location>
        <begin position="21"/>
        <end position="198"/>
    </location>
</feature>
<sequence>MRLLPLALCLVMAASGCVKSPDSASRAAYFPGDLPRMGWDHRPEAPAWTEASLQALSSHGATLAQTVPADIAHWCPAYQKAGTAQRQAFWAGMFSALAKHESTWNPQAVGGGGRWFGLLQISPATARHYGCMATSGEALKDGSANISCAIRIASRTVPRDGVVAAGRGGVAADWGPMSVSAKREEIAAWTRSQPYCRG</sequence>
<feature type="domain" description="Transglycosylase SLT" evidence="3">
    <location>
        <begin position="84"/>
        <end position="152"/>
    </location>
</feature>
<name>A0A4R1YPJ2_9RHOB</name>
<dbReference type="EMBL" id="SLVM01000020">
    <property type="protein sequence ID" value="TCM80507.1"/>
    <property type="molecule type" value="Genomic_DNA"/>
</dbReference>